<organism evidence="2 3">
    <name type="scientific">Eisenbergiella massiliensis</name>
    <dbReference type="NCBI Taxonomy" id="1720294"/>
    <lineage>
        <taxon>Bacteria</taxon>
        <taxon>Bacillati</taxon>
        <taxon>Bacillota</taxon>
        <taxon>Clostridia</taxon>
        <taxon>Lachnospirales</taxon>
        <taxon>Lachnospiraceae</taxon>
        <taxon>Eisenbergiella</taxon>
    </lineage>
</organism>
<keyword evidence="3" id="KW-1185">Reference proteome</keyword>
<keyword evidence="1" id="KW-0472">Membrane</keyword>
<evidence type="ECO:0000256" key="1">
    <source>
        <dbReference type="SAM" id="Phobius"/>
    </source>
</evidence>
<proteinExistence type="predicted"/>
<evidence type="ECO:0000313" key="3">
    <source>
        <dbReference type="Proteomes" id="UP000260812"/>
    </source>
</evidence>
<feature type="transmembrane region" description="Helical" evidence="1">
    <location>
        <begin position="426"/>
        <end position="446"/>
    </location>
</feature>
<feature type="transmembrane region" description="Helical" evidence="1">
    <location>
        <begin position="49"/>
        <end position="71"/>
    </location>
</feature>
<gene>
    <name evidence="2" type="ORF">DXC51_07755</name>
</gene>
<comment type="caution">
    <text evidence="2">The sequence shown here is derived from an EMBL/GenBank/DDBJ whole genome shotgun (WGS) entry which is preliminary data.</text>
</comment>
<reference evidence="2" key="1">
    <citation type="submission" date="2018-08" db="EMBL/GenBank/DDBJ databases">
        <title>A genome reference for cultivated species of the human gut microbiota.</title>
        <authorList>
            <person name="Zou Y."/>
            <person name="Xue W."/>
            <person name="Luo G."/>
        </authorList>
    </citation>
    <scope>NUCLEOTIDE SEQUENCE [LARGE SCALE GENOMIC DNA]</scope>
    <source>
        <strain evidence="2">TF05-5AC</strain>
    </source>
</reference>
<dbReference type="EMBL" id="QVLV01000004">
    <property type="protein sequence ID" value="RGE62483.1"/>
    <property type="molecule type" value="Genomic_DNA"/>
</dbReference>
<dbReference type="RefSeq" id="WP_021634716.1">
    <property type="nucleotide sequence ID" value="NZ_QVLV01000004.1"/>
</dbReference>
<dbReference type="Proteomes" id="UP000260812">
    <property type="component" value="Unassembled WGS sequence"/>
</dbReference>
<sequence>MNYYLLTAGKMMVFLIFVIMCIRLLFLFLKKRKKYMRIELMNALKPGRVVKKGWIVVFTLLFLFFSTIVAAESNQQSASLNIALTYKEASNGLNPNGSRYNMSDILSDEVLENAISYGGFSGITVAELENALDIEPAGSDKDLNELVSTQFILKFKNNKNVGNLSGKEVVHSVAYAYRDWFINKYTANYSILDIPFDDIKTYDYPELESYLSNAIQIICNYSNSYYEKDPAFLSAKTGESFFSINSKAWDINNTGLESLSSYILSNGLSTDRKAYMSRLRYEYTHNTNNYKRDISAYHVRLNAISKYDNDMATVVYIPTYDTDNTFYMSKTKIGIDHFSADADSFSSNAADTLSMMLKERYWLERLQESTATSDTYLKAEEMIESLKKQILDLAELTKSTVQDYIDTSSNGYVSIAEPVEAPKTQYILGLTLGLLFFCITYVEEAMRQLGHDMSKRKDKKK</sequence>
<protein>
    <submittedName>
        <fullName evidence="2">Preprotein translocase subunit YajC</fullName>
    </submittedName>
</protein>
<dbReference type="GeneID" id="97986774"/>
<keyword evidence="1" id="KW-0812">Transmembrane</keyword>
<name>A0A3E3I7S3_9FIRM</name>
<feature type="transmembrane region" description="Helical" evidence="1">
    <location>
        <begin position="12"/>
        <end position="29"/>
    </location>
</feature>
<keyword evidence="1" id="KW-1133">Transmembrane helix</keyword>
<dbReference type="AlphaFoldDB" id="A0A3E3I7S3"/>
<evidence type="ECO:0000313" key="2">
    <source>
        <dbReference type="EMBL" id="RGE62483.1"/>
    </source>
</evidence>
<accession>A0A3E3I7S3</accession>